<dbReference type="InterPro" id="IPR036513">
    <property type="entry name" value="STAS_dom_sf"/>
</dbReference>
<dbReference type="Pfam" id="PF01740">
    <property type="entry name" value="STAS"/>
    <property type="match status" value="1"/>
</dbReference>
<dbReference type="EMBL" id="JBHUIY010000014">
    <property type="protein sequence ID" value="MFD2233871.1"/>
    <property type="molecule type" value="Genomic_DNA"/>
</dbReference>
<reference evidence="5" key="1">
    <citation type="journal article" date="2019" name="Int. J. Syst. Evol. Microbiol.">
        <title>The Global Catalogue of Microorganisms (GCM) 10K type strain sequencing project: providing services to taxonomists for standard genome sequencing and annotation.</title>
        <authorList>
            <consortium name="The Broad Institute Genomics Platform"/>
            <consortium name="The Broad Institute Genome Sequencing Center for Infectious Disease"/>
            <person name="Wu L."/>
            <person name="Ma J."/>
        </authorList>
    </citation>
    <scope>NUCLEOTIDE SEQUENCE [LARGE SCALE GENOMIC DNA]</scope>
    <source>
        <strain evidence="5">KCTC 15012</strain>
    </source>
</reference>
<evidence type="ECO:0000259" key="3">
    <source>
        <dbReference type="PROSITE" id="PS50801"/>
    </source>
</evidence>
<evidence type="ECO:0000313" key="4">
    <source>
        <dbReference type="EMBL" id="MFD2233871.1"/>
    </source>
</evidence>
<proteinExistence type="inferred from homology"/>
<accession>A0ABW5CC98</accession>
<dbReference type="NCBIfam" id="TIGR00377">
    <property type="entry name" value="ant_ant_sig"/>
    <property type="match status" value="1"/>
</dbReference>
<keyword evidence="5" id="KW-1185">Reference proteome</keyword>
<evidence type="ECO:0000256" key="2">
    <source>
        <dbReference type="RuleBase" id="RU003749"/>
    </source>
</evidence>
<evidence type="ECO:0000256" key="1">
    <source>
        <dbReference type="ARBA" id="ARBA00009013"/>
    </source>
</evidence>
<dbReference type="PANTHER" id="PTHR33495">
    <property type="entry name" value="ANTI-SIGMA FACTOR ANTAGONIST TM_1081-RELATED-RELATED"/>
    <property type="match status" value="1"/>
</dbReference>
<dbReference type="InterPro" id="IPR003658">
    <property type="entry name" value="Anti-sigma_ant"/>
</dbReference>
<dbReference type="RefSeq" id="WP_377315771.1">
    <property type="nucleotide sequence ID" value="NZ_JBHUIY010000014.1"/>
</dbReference>
<comment type="similarity">
    <text evidence="1 2">Belongs to the anti-sigma-factor antagonist family.</text>
</comment>
<dbReference type="PROSITE" id="PS50801">
    <property type="entry name" value="STAS"/>
    <property type="match status" value="1"/>
</dbReference>
<dbReference type="Gene3D" id="3.30.750.24">
    <property type="entry name" value="STAS domain"/>
    <property type="match status" value="1"/>
</dbReference>
<dbReference type="SUPFAM" id="SSF52091">
    <property type="entry name" value="SpoIIaa-like"/>
    <property type="match status" value="1"/>
</dbReference>
<gene>
    <name evidence="4" type="ORF">ACFSNB_08640</name>
</gene>
<name>A0ABW5CC98_9PROT</name>
<comment type="caution">
    <text evidence="4">The sequence shown here is derived from an EMBL/GenBank/DDBJ whole genome shotgun (WGS) entry which is preliminary data.</text>
</comment>
<dbReference type="CDD" id="cd07043">
    <property type="entry name" value="STAS_anti-anti-sigma_factors"/>
    <property type="match status" value="1"/>
</dbReference>
<feature type="domain" description="STAS" evidence="3">
    <location>
        <begin position="1"/>
        <end position="110"/>
    </location>
</feature>
<dbReference type="PANTHER" id="PTHR33495:SF13">
    <property type="entry name" value="ANTI-SIGMA-F FACTOR ANTAGONIST RSFB"/>
    <property type="match status" value="1"/>
</dbReference>
<dbReference type="Proteomes" id="UP001597296">
    <property type="component" value="Unassembled WGS sequence"/>
</dbReference>
<protein>
    <recommendedName>
        <fullName evidence="2">Anti-sigma factor antagonist</fullName>
    </recommendedName>
</protein>
<evidence type="ECO:0000313" key="5">
    <source>
        <dbReference type="Proteomes" id="UP001597296"/>
    </source>
</evidence>
<organism evidence="4 5">
    <name type="scientific">Phaeospirillum tilakii</name>
    <dbReference type="NCBI Taxonomy" id="741673"/>
    <lineage>
        <taxon>Bacteria</taxon>
        <taxon>Pseudomonadati</taxon>
        <taxon>Pseudomonadota</taxon>
        <taxon>Alphaproteobacteria</taxon>
        <taxon>Rhodospirillales</taxon>
        <taxon>Rhodospirillaceae</taxon>
        <taxon>Phaeospirillum</taxon>
    </lineage>
</organism>
<sequence length="112" mass="11312">MSFSETSHDGMPVIAVAGRIDSATAPACEEYLLARVGDGRPALVIDLGGVDYISSAGLRVLVLAAKRAMALGIGFAICQVQDTVAEVLEISGLGPILGVHPDPAAAVAAVRG</sequence>
<dbReference type="InterPro" id="IPR002645">
    <property type="entry name" value="STAS_dom"/>
</dbReference>